<dbReference type="InterPro" id="IPR002563">
    <property type="entry name" value="Flavin_Rdtase-like_dom"/>
</dbReference>
<dbReference type="GO" id="GO:0010181">
    <property type="term" value="F:FMN binding"/>
    <property type="evidence" value="ECO:0007669"/>
    <property type="project" value="InterPro"/>
</dbReference>
<evidence type="ECO:0000313" key="4">
    <source>
        <dbReference type="EMBL" id="NEU94293.1"/>
    </source>
</evidence>
<dbReference type="Gene3D" id="2.30.110.10">
    <property type="entry name" value="Electron Transport, Fmn-binding Protein, Chain A"/>
    <property type="match status" value="1"/>
</dbReference>
<dbReference type="Proteomes" id="UP000468531">
    <property type="component" value="Unassembled WGS sequence"/>
</dbReference>
<evidence type="ECO:0000256" key="2">
    <source>
        <dbReference type="ARBA" id="ARBA00023002"/>
    </source>
</evidence>
<dbReference type="SUPFAM" id="SSF50475">
    <property type="entry name" value="FMN-binding split barrel"/>
    <property type="match status" value="1"/>
</dbReference>
<comment type="caution">
    <text evidence="4">The sequence shown here is derived from an EMBL/GenBank/DDBJ whole genome shotgun (WGS) entry which is preliminary data.</text>
</comment>
<dbReference type="PANTHER" id="PTHR30466">
    <property type="entry name" value="FLAVIN REDUCTASE"/>
    <property type="match status" value="1"/>
</dbReference>
<gene>
    <name evidence="4" type="ORF">FNJ47_00225</name>
</gene>
<evidence type="ECO:0000259" key="3">
    <source>
        <dbReference type="SMART" id="SM00903"/>
    </source>
</evidence>
<dbReference type="GO" id="GO:0042602">
    <property type="term" value="F:riboflavin reductase (NADPH) activity"/>
    <property type="evidence" value="ECO:0007669"/>
    <property type="project" value="TreeGrafter"/>
</dbReference>
<comment type="similarity">
    <text evidence="1">Belongs to the non-flavoprotein flavin reductase family.</text>
</comment>
<keyword evidence="5" id="KW-1185">Reference proteome</keyword>
<sequence length="170" mass="17999">MPSIQPADFRQAMRYLASGVAIVTTGTAGGRRGLTASSVTSICMEPPCLLVGINAQSEAHDAILASGSFAINLLHSDQEDLARRFGGQEGAKGVHRFGTASWTQGVVDVPLLSNALCALECVLYDHKIIGTHRIFIGRIVAARAGHGNPLINFQGALRTLPLAKFCAECR</sequence>
<dbReference type="EMBL" id="VKHP01000001">
    <property type="protein sequence ID" value="NEU94293.1"/>
    <property type="molecule type" value="Genomic_DNA"/>
</dbReference>
<feature type="domain" description="Flavin reductase like" evidence="3">
    <location>
        <begin position="13"/>
        <end position="159"/>
    </location>
</feature>
<proteinExistence type="inferred from homology"/>
<dbReference type="Pfam" id="PF01613">
    <property type="entry name" value="Flavin_Reduct"/>
    <property type="match status" value="1"/>
</dbReference>
<dbReference type="AlphaFoldDB" id="A0A6P1B739"/>
<reference evidence="4 5" key="1">
    <citation type="journal article" date="2020" name="Arch. Microbiol.">
        <title>Bradyrhizobium uaiense sp. nov., a new highly efficient cowpea symbiont.</title>
        <authorList>
            <person name="Cabral Michel D."/>
            <person name="Azarias Guimaraes A."/>
            <person name="Martins da Costa E."/>
            <person name="Soares de Carvalho T."/>
            <person name="Balsanelli E."/>
            <person name="Willems A."/>
            <person name="Maltempi de Souza E."/>
            <person name="de Souza Moreira F.M."/>
        </authorList>
    </citation>
    <scope>NUCLEOTIDE SEQUENCE [LARGE SCALE GENOMIC DNA]</scope>
    <source>
        <strain evidence="4 5">UFLA 03-164</strain>
    </source>
</reference>
<evidence type="ECO:0000313" key="5">
    <source>
        <dbReference type="Proteomes" id="UP000468531"/>
    </source>
</evidence>
<protein>
    <submittedName>
        <fullName evidence="4">Flavin reductase</fullName>
    </submittedName>
</protein>
<dbReference type="InterPro" id="IPR050268">
    <property type="entry name" value="NADH-dep_flavin_reductase"/>
</dbReference>
<dbReference type="RefSeq" id="WP_163149281.1">
    <property type="nucleotide sequence ID" value="NZ_VKHP01000001.1"/>
</dbReference>
<dbReference type="PANTHER" id="PTHR30466:SF11">
    <property type="entry name" value="FLAVIN-DEPENDENT MONOOXYGENASE, REDUCTASE SUBUNIT HSAB"/>
    <property type="match status" value="1"/>
</dbReference>
<name>A0A6P1B739_9BRAD</name>
<keyword evidence="2" id="KW-0560">Oxidoreductase</keyword>
<evidence type="ECO:0000256" key="1">
    <source>
        <dbReference type="ARBA" id="ARBA00008898"/>
    </source>
</evidence>
<accession>A0A6P1B739</accession>
<dbReference type="SMART" id="SM00903">
    <property type="entry name" value="Flavin_Reduct"/>
    <property type="match status" value="1"/>
</dbReference>
<dbReference type="InterPro" id="IPR012349">
    <property type="entry name" value="Split_barrel_FMN-bd"/>
</dbReference>
<organism evidence="4 5">
    <name type="scientific">Bradyrhizobium uaiense</name>
    <dbReference type="NCBI Taxonomy" id="2594946"/>
    <lineage>
        <taxon>Bacteria</taxon>
        <taxon>Pseudomonadati</taxon>
        <taxon>Pseudomonadota</taxon>
        <taxon>Alphaproteobacteria</taxon>
        <taxon>Hyphomicrobiales</taxon>
        <taxon>Nitrobacteraceae</taxon>
        <taxon>Bradyrhizobium</taxon>
    </lineage>
</organism>